<dbReference type="EMBL" id="CP122539">
    <property type="protein sequence ID" value="WGH76285.1"/>
    <property type="molecule type" value="Genomic_DNA"/>
</dbReference>
<evidence type="ECO:0000256" key="1">
    <source>
        <dbReference type="ARBA" id="ARBA00000985"/>
    </source>
</evidence>
<dbReference type="InterPro" id="IPR009049">
    <property type="entry name" value="Argininosuccinate_lyase"/>
</dbReference>
<sequence length="424" mass="48073">MKLWDKGISIDKKIEHFTIGNDREIDLHIAPYDLQASLAHAKMLSSIGIISSEELTQLINGIDLLQQQVTDSTFVIDEQFEDVHSKIEFELTKICGEIGKKIHTARSRNDQVLVALQLYYKENLQVITKKTHTLFNTLLALAEQYKSKLLPGYTHLQVAMPSSFGLWFSAYAELLIDDVYMVQAALKTVDQNPLGSAAGYGSSFPIDREFTTKELGFSTLKYNVVAAQMSRGKSERTLTMALGSVSNTLARFAMDICLYMSQNFDFISFPDELTTGSSIMPHKKNPDVFELIRGKCNKIQALYTETLLITNNLPSGYHRDYQLLKENIINAFEDLKDVLDIFNYSIQQVIVKDVDLHDEKYKYLFTVDNINTLVENGMSFREAYQKIGGEVNNGTYTPDTSKKHTHVGSIDNLCLEKIREKLKL</sequence>
<dbReference type="SUPFAM" id="SSF48557">
    <property type="entry name" value="L-aspartase-like"/>
    <property type="match status" value="1"/>
</dbReference>
<evidence type="ECO:0000256" key="2">
    <source>
        <dbReference type="ARBA" id="ARBA00004941"/>
    </source>
</evidence>
<dbReference type="InterPro" id="IPR022761">
    <property type="entry name" value="Fumarate_lyase_N"/>
</dbReference>
<evidence type="ECO:0000313" key="7">
    <source>
        <dbReference type="EMBL" id="WGH76285.1"/>
    </source>
</evidence>
<keyword evidence="4" id="KW-0055">Arginine biosynthesis</keyword>
<dbReference type="PANTHER" id="PTHR43814:SF1">
    <property type="entry name" value="ARGININOSUCCINATE LYASE"/>
    <property type="match status" value="1"/>
</dbReference>
<dbReference type="GO" id="GO:0004056">
    <property type="term" value="F:argininosuccinate lyase activity"/>
    <property type="evidence" value="ECO:0007669"/>
    <property type="project" value="UniProtKB-EC"/>
</dbReference>
<dbReference type="Gene3D" id="1.20.200.10">
    <property type="entry name" value="Fumarase/aspartase (Central domain)"/>
    <property type="match status" value="1"/>
</dbReference>
<dbReference type="InterPro" id="IPR020557">
    <property type="entry name" value="Fumarate_lyase_CS"/>
</dbReference>
<dbReference type="EC" id="4.3.2.1" evidence="3 5"/>
<evidence type="ECO:0000256" key="4">
    <source>
        <dbReference type="ARBA" id="ARBA00022571"/>
    </source>
</evidence>
<gene>
    <name evidence="7" type="primary">argH</name>
    <name evidence="7" type="ORF">P8625_03725</name>
</gene>
<dbReference type="InterPro" id="IPR000362">
    <property type="entry name" value="Fumarate_lyase_fam"/>
</dbReference>
<evidence type="ECO:0000313" key="8">
    <source>
        <dbReference type="Proteomes" id="UP001232001"/>
    </source>
</evidence>
<dbReference type="Gene3D" id="1.10.40.30">
    <property type="entry name" value="Fumarase/aspartase (C-terminal domain)"/>
    <property type="match status" value="1"/>
</dbReference>
<evidence type="ECO:0000256" key="3">
    <source>
        <dbReference type="ARBA" id="ARBA00012338"/>
    </source>
</evidence>
<dbReference type="InterPro" id="IPR008948">
    <property type="entry name" value="L-Aspartase-like"/>
</dbReference>
<dbReference type="Pfam" id="PF00206">
    <property type="entry name" value="Lyase_1"/>
    <property type="match status" value="1"/>
</dbReference>
<proteinExistence type="predicted"/>
<feature type="domain" description="Fumarate lyase N-terminal" evidence="6">
    <location>
        <begin position="26"/>
        <end position="300"/>
    </location>
</feature>
<accession>A0ABY8L4G8</accession>
<dbReference type="PROSITE" id="PS00163">
    <property type="entry name" value="FUMARATE_LYASES"/>
    <property type="match status" value="1"/>
</dbReference>
<dbReference type="Gene3D" id="1.10.275.10">
    <property type="entry name" value="Fumarase/aspartase (N-terminal domain)"/>
    <property type="match status" value="1"/>
</dbReference>
<dbReference type="PRINTS" id="PR00145">
    <property type="entry name" value="ARGSUCLYASE"/>
</dbReference>
<evidence type="ECO:0000259" key="6">
    <source>
        <dbReference type="Pfam" id="PF00206"/>
    </source>
</evidence>
<name>A0ABY8L4G8_9FLAO</name>
<comment type="catalytic activity">
    <reaction evidence="1">
        <text>2-(N(omega)-L-arginino)succinate = fumarate + L-arginine</text>
        <dbReference type="Rhea" id="RHEA:24020"/>
        <dbReference type="ChEBI" id="CHEBI:29806"/>
        <dbReference type="ChEBI" id="CHEBI:32682"/>
        <dbReference type="ChEBI" id="CHEBI:57472"/>
        <dbReference type="EC" id="4.3.2.1"/>
    </reaction>
</comment>
<dbReference type="InterPro" id="IPR024083">
    <property type="entry name" value="Fumarase/histidase_N"/>
</dbReference>
<dbReference type="Proteomes" id="UP001232001">
    <property type="component" value="Chromosome"/>
</dbReference>
<keyword evidence="8" id="KW-1185">Reference proteome</keyword>
<dbReference type="PRINTS" id="PR00149">
    <property type="entry name" value="FUMRATELYASE"/>
</dbReference>
<dbReference type="NCBIfam" id="TIGR00838">
    <property type="entry name" value="argH"/>
    <property type="match status" value="1"/>
</dbReference>
<reference evidence="7 8" key="1">
    <citation type="submission" date="2023-04" db="EMBL/GenBank/DDBJ databases">
        <title>Tenacibaculum tangerinum sp. nov., isolated from sea tidal flat of South Korea.</title>
        <authorList>
            <person name="Lee S.H."/>
            <person name="Kim J.-J."/>
        </authorList>
    </citation>
    <scope>NUCLEOTIDE SEQUENCE [LARGE SCALE GENOMIC DNA]</scope>
    <source>
        <strain evidence="7 8">GRR-S3-23</strain>
    </source>
</reference>
<keyword evidence="4" id="KW-0028">Amino-acid biosynthesis</keyword>
<evidence type="ECO:0000256" key="5">
    <source>
        <dbReference type="NCBIfam" id="TIGR00838"/>
    </source>
</evidence>
<dbReference type="RefSeq" id="WP_279652154.1">
    <property type="nucleotide sequence ID" value="NZ_CP122539.1"/>
</dbReference>
<comment type="pathway">
    <text evidence="2">Amino-acid biosynthesis; L-arginine biosynthesis; L-arginine from L-ornithine and carbamoyl phosphate: step 3/3.</text>
</comment>
<organism evidence="7 8">
    <name type="scientific">Tenacibaculum tangerinum</name>
    <dbReference type="NCBI Taxonomy" id="3038772"/>
    <lineage>
        <taxon>Bacteria</taxon>
        <taxon>Pseudomonadati</taxon>
        <taxon>Bacteroidota</taxon>
        <taxon>Flavobacteriia</taxon>
        <taxon>Flavobacteriales</taxon>
        <taxon>Flavobacteriaceae</taxon>
        <taxon>Tenacibaculum</taxon>
    </lineage>
</organism>
<protein>
    <recommendedName>
        <fullName evidence="3 5">Argininosuccinate lyase</fullName>
        <ecNumber evidence="3 5">4.3.2.1</ecNumber>
    </recommendedName>
</protein>
<keyword evidence="7" id="KW-0456">Lyase</keyword>
<dbReference type="PANTHER" id="PTHR43814">
    <property type="entry name" value="ARGININOSUCCINATE LYASE"/>
    <property type="match status" value="1"/>
</dbReference>